<evidence type="ECO:0000256" key="4">
    <source>
        <dbReference type="ARBA" id="ARBA00010007"/>
    </source>
</evidence>
<keyword evidence="6" id="KW-0828">Tyrosine catabolism</keyword>
<dbReference type="InterPro" id="IPR004046">
    <property type="entry name" value="GST_C"/>
</dbReference>
<dbReference type="Pfam" id="PF14497">
    <property type="entry name" value="GST_C_3"/>
    <property type="match status" value="1"/>
</dbReference>
<dbReference type="PROSITE" id="PS50404">
    <property type="entry name" value="GST_NTER"/>
    <property type="match status" value="1"/>
</dbReference>
<dbReference type="Gene3D" id="3.40.30.10">
    <property type="entry name" value="Glutaredoxin"/>
    <property type="match status" value="1"/>
</dbReference>
<dbReference type="InterPro" id="IPR004045">
    <property type="entry name" value="Glutathione_S-Trfase_N"/>
</dbReference>
<dbReference type="GO" id="GO:0006572">
    <property type="term" value="P:L-tyrosine catabolic process"/>
    <property type="evidence" value="ECO:0007669"/>
    <property type="project" value="UniProtKB-KW"/>
</dbReference>
<evidence type="ECO:0000259" key="9">
    <source>
        <dbReference type="PROSITE" id="PS50405"/>
    </source>
</evidence>
<dbReference type="PANTHER" id="PTHR42673:SF4">
    <property type="entry name" value="MALEYLACETOACETATE ISOMERASE"/>
    <property type="match status" value="1"/>
</dbReference>
<dbReference type="GO" id="GO:0016034">
    <property type="term" value="F:maleylacetoacetate isomerase activity"/>
    <property type="evidence" value="ECO:0007669"/>
    <property type="project" value="UniProtKB-EC"/>
</dbReference>
<dbReference type="CDD" id="cd03191">
    <property type="entry name" value="GST_C_Zeta"/>
    <property type="match status" value="1"/>
</dbReference>
<dbReference type="CDD" id="cd03042">
    <property type="entry name" value="GST_N_Zeta"/>
    <property type="match status" value="1"/>
</dbReference>
<dbReference type="SFLD" id="SFLDG00358">
    <property type="entry name" value="Main_(cytGST)"/>
    <property type="match status" value="1"/>
</dbReference>
<dbReference type="Gene3D" id="1.20.1050.10">
    <property type="match status" value="1"/>
</dbReference>
<dbReference type="AlphaFoldDB" id="A0A131Y639"/>
<dbReference type="SUPFAM" id="SSF47616">
    <property type="entry name" value="GST C-terminal domain-like"/>
    <property type="match status" value="1"/>
</dbReference>
<feature type="domain" description="GST N-terminal" evidence="8">
    <location>
        <begin position="3"/>
        <end position="87"/>
    </location>
</feature>
<reference evidence="10" key="1">
    <citation type="submission" date="2016-02" db="EMBL/GenBank/DDBJ databases">
        <title>RNAseq analyses of the midgut from blood- or serum-fed Ixodes ricinus ticks.</title>
        <authorList>
            <person name="Perner J."/>
            <person name="Provaznik J."/>
            <person name="Schrenkova J."/>
            <person name="Urbanova V."/>
            <person name="Ribeiro J.M."/>
            <person name="Kopacek P."/>
        </authorList>
    </citation>
    <scope>NUCLEOTIDE SEQUENCE</scope>
    <source>
        <tissue evidence="10">Gut</tissue>
    </source>
</reference>
<sequence>MASKPILYSFHLSSCAWRVRIVLALKNVDYEYKTVKLMTPAGGDQYTEEFKKHNPMSQVPVLEVDGKSISQSVAIMEYLEETYPQPRLLPADPYLRAKTREITELLVSGVQPLQGLGLIPKLGKEEWQNWAQFYITKGFTALEAIVAETAGKYCVGDEITLADACLVPQMSNAQRWGIDVGPFPILVRICAALEAHPLVKKAHPSCQPDAQADA</sequence>
<dbReference type="Pfam" id="PF13409">
    <property type="entry name" value="GST_N_2"/>
    <property type="match status" value="1"/>
</dbReference>
<evidence type="ECO:0000256" key="6">
    <source>
        <dbReference type="ARBA" id="ARBA00022878"/>
    </source>
</evidence>
<evidence type="ECO:0000256" key="7">
    <source>
        <dbReference type="ARBA" id="ARBA00023232"/>
    </source>
</evidence>
<organism evidence="10">
    <name type="scientific">Ixodes ricinus</name>
    <name type="common">Common tick</name>
    <name type="synonym">Acarus ricinus</name>
    <dbReference type="NCBI Taxonomy" id="34613"/>
    <lineage>
        <taxon>Eukaryota</taxon>
        <taxon>Metazoa</taxon>
        <taxon>Ecdysozoa</taxon>
        <taxon>Arthropoda</taxon>
        <taxon>Chelicerata</taxon>
        <taxon>Arachnida</taxon>
        <taxon>Acari</taxon>
        <taxon>Parasitiformes</taxon>
        <taxon>Ixodida</taxon>
        <taxon>Ixodoidea</taxon>
        <taxon>Ixodidae</taxon>
        <taxon>Ixodinae</taxon>
        <taxon>Ixodes</taxon>
    </lineage>
</organism>
<dbReference type="PANTHER" id="PTHR42673">
    <property type="entry name" value="MALEYLACETOACETATE ISOMERASE"/>
    <property type="match status" value="1"/>
</dbReference>
<dbReference type="EC" id="5.2.1.2" evidence="5"/>
<dbReference type="FunFam" id="1.20.1050.10:FF:000010">
    <property type="entry name" value="Maleylacetoacetate isomerase isoform 1"/>
    <property type="match status" value="1"/>
</dbReference>
<dbReference type="InterPro" id="IPR040079">
    <property type="entry name" value="Glutathione_S-Trfase"/>
</dbReference>
<dbReference type="GO" id="GO:0004364">
    <property type="term" value="F:glutathione transferase activity"/>
    <property type="evidence" value="ECO:0007669"/>
    <property type="project" value="TreeGrafter"/>
</dbReference>
<protein>
    <recommendedName>
        <fullName evidence="5">maleylacetoacetate isomerase</fullName>
        <ecNumber evidence="5">5.2.1.2</ecNumber>
    </recommendedName>
</protein>
<dbReference type="PROSITE" id="PS50405">
    <property type="entry name" value="GST_CTER"/>
    <property type="match status" value="1"/>
</dbReference>
<dbReference type="SFLD" id="SFLDS00019">
    <property type="entry name" value="Glutathione_Transferase_(cytos"/>
    <property type="match status" value="1"/>
</dbReference>
<dbReference type="InterPro" id="IPR034330">
    <property type="entry name" value="GST_Zeta_C"/>
</dbReference>
<dbReference type="InterPro" id="IPR005955">
    <property type="entry name" value="GST_Zeta"/>
</dbReference>
<dbReference type="InterPro" id="IPR036282">
    <property type="entry name" value="Glutathione-S-Trfase_C_sf"/>
</dbReference>
<proteinExistence type="evidence at transcript level"/>
<keyword evidence="7" id="KW-0585">Phenylalanine catabolism</keyword>
<dbReference type="EMBL" id="GEFM01000862">
    <property type="protein sequence ID" value="JAP74934.1"/>
    <property type="molecule type" value="mRNA"/>
</dbReference>
<dbReference type="SUPFAM" id="SSF52833">
    <property type="entry name" value="Thioredoxin-like"/>
    <property type="match status" value="1"/>
</dbReference>
<name>A0A131Y639_IXORI</name>
<comment type="cofactor">
    <cofactor evidence="2">
        <name>glutathione</name>
        <dbReference type="ChEBI" id="CHEBI:57925"/>
    </cofactor>
</comment>
<dbReference type="InterPro" id="IPR036249">
    <property type="entry name" value="Thioredoxin-like_sf"/>
</dbReference>
<dbReference type="NCBIfam" id="TIGR01262">
    <property type="entry name" value="maiA"/>
    <property type="match status" value="1"/>
</dbReference>
<keyword evidence="10" id="KW-0808">Transferase</keyword>
<dbReference type="GO" id="GO:0006749">
    <property type="term" value="P:glutathione metabolic process"/>
    <property type="evidence" value="ECO:0007669"/>
    <property type="project" value="TreeGrafter"/>
</dbReference>
<comment type="pathway">
    <text evidence="3">Amino-acid degradation; L-phenylalanine degradation; acetoacetate and fumarate from L-phenylalanine: step 5/6.</text>
</comment>
<dbReference type="PROSITE" id="PS51354">
    <property type="entry name" value="GLUTAREDOXIN_2"/>
    <property type="match status" value="1"/>
</dbReference>
<evidence type="ECO:0000256" key="5">
    <source>
        <dbReference type="ARBA" id="ARBA00013199"/>
    </source>
</evidence>
<dbReference type="InterPro" id="IPR010987">
    <property type="entry name" value="Glutathione-S-Trfase_C-like"/>
</dbReference>
<feature type="domain" description="GST C-terminal" evidence="9">
    <location>
        <begin position="92"/>
        <end position="212"/>
    </location>
</feature>
<comment type="similarity">
    <text evidence="4">Belongs to the GST superfamily. Zeta family.</text>
</comment>
<dbReference type="GO" id="GO:0006559">
    <property type="term" value="P:L-phenylalanine catabolic process"/>
    <property type="evidence" value="ECO:0007669"/>
    <property type="project" value="UniProtKB-UniPathway"/>
</dbReference>
<evidence type="ECO:0000256" key="1">
    <source>
        <dbReference type="ARBA" id="ARBA00001622"/>
    </source>
</evidence>
<evidence type="ECO:0000259" key="8">
    <source>
        <dbReference type="PROSITE" id="PS50404"/>
    </source>
</evidence>
<accession>A0A131Y639</accession>
<comment type="catalytic activity">
    <reaction evidence="1">
        <text>4-maleylacetoacetate = 4-fumarylacetoacetate</text>
        <dbReference type="Rhea" id="RHEA:14817"/>
        <dbReference type="ChEBI" id="CHEBI:17105"/>
        <dbReference type="ChEBI" id="CHEBI:18034"/>
        <dbReference type="EC" id="5.2.1.2"/>
    </reaction>
</comment>
<dbReference type="InterPro" id="IPR034333">
    <property type="entry name" value="GST_Zeta_N"/>
</dbReference>
<evidence type="ECO:0000256" key="3">
    <source>
        <dbReference type="ARBA" id="ARBA00004671"/>
    </source>
</evidence>
<evidence type="ECO:0000313" key="10">
    <source>
        <dbReference type="EMBL" id="JAP74934.1"/>
    </source>
</evidence>
<dbReference type="UniPathway" id="UPA00139">
    <property type="reaction ID" value="UER00340"/>
</dbReference>
<dbReference type="GO" id="GO:0005739">
    <property type="term" value="C:mitochondrion"/>
    <property type="evidence" value="ECO:0007669"/>
    <property type="project" value="TreeGrafter"/>
</dbReference>
<evidence type="ECO:0000256" key="2">
    <source>
        <dbReference type="ARBA" id="ARBA00001955"/>
    </source>
</evidence>